<dbReference type="InterPro" id="IPR042529">
    <property type="entry name" value="IF_2B-like_C"/>
</dbReference>
<dbReference type="PANTHER" id="PTHR10233">
    <property type="entry name" value="TRANSLATION INITIATION FACTOR EIF-2B"/>
    <property type="match status" value="1"/>
</dbReference>
<dbReference type="InterPro" id="IPR000649">
    <property type="entry name" value="IF-2B-related"/>
</dbReference>
<keyword evidence="5" id="KW-0648">Protein biosynthesis</keyword>
<evidence type="ECO:0000256" key="9">
    <source>
        <dbReference type="RuleBase" id="RU003814"/>
    </source>
</evidence>
<comment type="subunit">
    <text evidence="8">Component of the translation initiation factor 2B (eIF2B) complex which is a heterodecamer of two sets of five different subunits: alpha, beta, gamma, delta and epsilon. Subunits alpha, beta and delta comprise a regulatory subcomplex and subunits epsilon and gamma comprise a catalytic subcomplex. Within the complex, the hexameric regulatory complex resides at the center, with the two heterodimeric catalytic subcomplexes bound on opposite sides.</text>
</comment>
<dbReference type="Gene3D" id="3.40.50.10470">
    <property type="entry name" value="Translation initiation factor eif-2b, domain 2"/>
    <property type="match status" value="1"/>
</dbReference>
<evidence type="ECO:0000313" key="12">
    <source>
        <dbReference type="Proteomes" id="UP000799421"/>
    </source>
</evidence>
<reference evidence="11" key="1">
    <citation type="journal article" date="2020" name="Stud. Mycol.">
        <title>101 Dothideomycetes genomes: a test case for predicting lifestyles and emergence of pathogens.</title>
        <authorList>
            <person name="Haridas S."/>
            <person name="Albert R."/>
            <person name="Binder M."/>
            <person name="Bloem J."/>
            <person name="Labutti K."/>
            <person name="Salamov A."/>
            <person name="Andreopoulos B."/>
            <person name="Baker S."/>
            <person name="Barry K."/>
            <person name="Bills G."/>
            <person name="Bluhm B."/>
            <person name="Cannon C."/>
            <person name="Castanera R."/>
            <person name="Culley D."/>
            <person name="Daum C."/>
            <person name="Ezra D."/>
            <person name="Gonzalez J."/>
            <person name="Henrissat B."/>
            <person name="Kuo A."/>
            <person name="Liang C."/>
            <person name="Lipzen A."/>
            <person name="Lutzoni F."/>
            <person name="Magnuson J."/>
            <person name="Mondo S."/>
            <person name="Nolan M."/>
            <person name="Ohm R."/>
            <person name="Pangilinan J."/>
            <person name="Park H.-J."/>
            <person name="Ramirez L."/>
            <person name="Alfaro M."/>
            <person name="Sun H."/>
            <person name="Tritt A."/>
            <person name="Yoshinaga Y."/>
            <person name="Zwiers L.-H."/>
            <person name="Turgeon B."/>
            <person name="Goodwin S."/>
            <person name="Spatafora J."/>
            <person name="Crous P."/>
            <person name="Grigoriev I."/>
        </authorList>
    </citation>
    <scope>NUCLEOTIDE SEQUENCE</scope>
    <source>
        <strain evidence="11">CBS 480.64</strain>
    </source>
</reference>
<dbReference type="SUPFAM" id="SSF100950">
    <property type="entry name" value="NagB/RpiA/CoA transferase-like"/>
    <property type="match status" value="1"/>
</dbReference>
<comment type="similarity">
    <text evidence="2 9">Belongs to the eIF-2B alpha/beta/delta subunits family.</text>
</comment>
<dbReference type="OrthoDB" id="10254737at2759"/>
<organism evidence="11 12">
    <name type="scientific">Piedraia hortae CBS 480.64</name>
    <dbReference type="NCBI Taxonomy" id="1314780"/>
    <lineage>
        <taxon>Eukaryota</taxon>
        <taxon>Fungi</taxon>
        <taxon>Dikarya</taxon>
        <taxon>Ascomycota</taxon>
        <taxon>Pezizomycotina</taxon>
        <taxon>Dothideomycetes</taxon>
        <taxon>Dothideomycetidae</taxon>
        <taxon>Capnodiales</taxon>
        <taxon>Piedraiaceae</taxon>
        <taxon>Piedraia</taxon>
    </lineage>
</organism>
<dbReference type="EMBL" id="MU005962">
    <property type="protein sequence ID" value="KAF2863154.1"/>
    <property type="molecule type" value="Genomic_DNA"/>
</dbReference>
<name>A0A6A7C6Q0_9PEZI</name>
<keyword evidence="3" id="KW-0963">Cytoplasm</keyword>
<evidence type="ECO:0000256" key="1">
    <source>
        <dbReference type="ARBA" id="ARBA00004514"/>
    </source>
</evidence>
<feature type="compositionally biased region" description="Basic and acidic residues" evidence="10">
    <location>
        <begin position="69"/>
        <end position="86"/>
    </location>
</feature>
<accession>A0A6A7C6Q0</accession>
<feature type="region of interest" description="Disordered" evidence="10">
    <location>
        <begin position="13"/>
        <end position="107"/>
    </location>
</feature>
<evidence type="ECO:0000256" key="3">
    <source>
        <dbReference type="ARBA" id="ARBA00022490"/>
    </source>
</evidence>
<keyword evidence="4" id="KW-0396">Initiation factor</keyword>
<comment type="subcellular location">
    <subcellularLocation>
        <location evidence="1">Cytoplasm</location>
        <location evidence="1">Cytosol</location>
    </subcellularLocation>
</comment>
<sequence>MADAIEAIAEKAAALTIESTAEPKLTPAELKKQKKAEKQARRAADKEQTGAKAESAPAEQTPRKASIPAEKKPSKPPEKPKPEKAPPKQAPKQTEAEKPAPKSQPCERSQVEIFSHLFAQPRRSGLENTHKDVHPAVQQLGLQMSSYEVCGSSARCEGMLKAFKRLVQAYETPAGQSLPRNLTHSLGPQIEFLKSCRPISESMGNAIRHLKKLVVNVDPSMEEHAAKEYICEEIDRFIHERIYVTDAAISAQAAGQIKDGMTVLIYAKSAVVTQTLLKAHESGRRFHVIVIDSEPLHEGKASACKLTAAGVEVSCFTYASAGSVMSKVDLVLFGAHSMLGNGALMSRIGTAAIAMHAHGKNVPVIVCCESVKFSGKVALDSVAYNEAADPESFGDVKEDGCQVLNLMYDVTPEEFVTMVTCELGNVPPRAVPAMHRLANEGI</sequence>
<gene>
    <name evidence="11" type="ORF">K470DRAFT_255277</name>
</gene>
<dbReference type="GO" id="GO:0003743">
    <property type="term" value="F:translation initiation factor activity"/>
    <property type="evidence" value="ECO:0007669"/>
    <property type="project" value="UniProtKB-KW"/>
</dbReference>
<evidence type="ECO:0000256" key="8">
    <source>
        <dbReference type="ARBA" id="ARBA00046432"/>
    </source>
</evidence>
<feature type="compositionally biased region" description="Basic and acidic residues" evidence="10">
    <location>
        <begin position="36"/>
        <end position="49"/>
    </location>
</feature>
<dbReference type="GO" id="GO:0005829">
    <property type="term" value="C:cytosol"/>
    <property type="evidence" value="ECO:0007669"/>
    <property type="project" value="UniProtKB-SubCell"/>
</dbReference>
<dbReference type="PANTHER" id="PTHR10233:SF14">
    <property type="entry name" value="TRANSLATION INITIATION FACTOR EIF-2B SUBUNIT DELTA"/>
    <property type="match status" value="1"/>
</dbReference>
<protein>
    <recommendedName>
        <fullName evidence="6">Translation initiation factor eIF2B subunit delta</fullName>
    </recommendedName>
    <alternativeName>
        <fullName evidence="7">eIF2B GDP-GTP exchange factor subunit delta</fullName>
    </alternativeName>
</protein>
<dbReference type="Proteomes" id="UP000799421">
    <property type="component" value="Unassembled WGS sequence"/>
</dbReference>
<dbReference type="InterPro" id="IPR037171">
    <property type="entry name" value="NagB/RpiA_transferase-like"/>
</dbReference>
<evidence type="ECO:0000256" key="6">
    <source>
        <dbReference type="ARBA" id="ARBA00044147"/>
    </source>
</evidence>
<dbReference type="Pfam" id="PF01008">
    <property type="entry name" value="IF-2B"/>
    <property type="match status" value="1"/>
</dbReference>
<keyword evidence="12" id="KW-1185">Reference proteome</keyword>
<evidence type="ECO:0000256" key="7">
    <source>
        <dbReference type="ARBA" id="ARBA00044356"/>
    </source>
</evidence>
<evidence type="ECO:0000313" key="11">
    <source>
        <dbReference type="EMBL" id="KAF2863154.1"/>
    </source>
</evidence>
<evidence type="ECO:0000256" key="10">
    <source>
        <dbReference type="SAM" id="MobiDB-lite"/>
    </source>
</evidence>
<evidence type="ECO:0000256" key="2">
    <source>
        <dbReference type="ARBA" id="ARBA00007251"/>
    </source>
</evidence>
<evidence type="ECO:0000256" key="5">
    <source>
        <dbReference type="ARBA" id="ARBA00022917"/>
    </source>
</evidence>
<evidence type="ECO:0000256" key="4">
    <source>
        <dbReference type="ARBA" id="ARBA00022540"/>
    </source>
</evidence>
<proteinExistence type="inferred from homology"/>
<dbReference type="AlphaFoldDB" id="A0A6A7C6Q0"/>